<accession>A0ABV9TCB2</accession>
<keyword evidence="2" id="KW-1185">Reference proteome</keyword>
<evidence type="ECO:0000313" key="1">
    <source>
        <dbReference type="EMBL" id="MFC4892819.1"/>
    </source>
</evidence>
<proteinExistence type="predicted"/>
<sequence>MITNKVLIDEILNDIELSFLDYKFINAMIYFKTTKEKREILSKYRDIYFETYNQTPLEYQKDNRGRFRANCWLREIVEI</sequence>
<comment type="caution">
    <text evidence="1">The sequence shown here is derived from an EMBL/GenBank/DDBJ whole genome shotgun (WGS) entry which is preliminary data.</text>
</comment>
<dbReference type="RefSeq" id="WP_119331168.1">
    <property type="nucleotide sequence ID" value="NZ_JBHSJH010000003.1"/>
</dbReference>
<dbReference type="Proteomes" id="UP001595926">
    <property type="component" value="Unassembled WGS sequence"/>
</dbReference>
<name>A0ABV9TCB2_9GAMM</name>
<reference evidence="2" key="1">
    <citation type="journal article" date="2019" name="Int. J. Syst. Evol. Microbiol.">
        <title>The Global Catalogue of Microorganisms (GCM) 10K type strain sequencing project: providing services to taxonomists for standard genome sequencing and annotation.</title>
        <authorList>
            <consortium name="The Broad Institute Genomics Platform"/>
            <consortium name="The Broad Institute Genome Sequencing Center for Infectious Disease"/>
            <person name="Wu L."/>
            <person name="Ma J."/>
        </authorList>
    </citation>
    <scope>NUCLEOTIDE SEQUENCE [LARGE SCALE GENOMIC DNA]</scope>
    <source>
        <strain evidence="2">CGMCC 1.13718</strain>
    </source>
</reference>
<gene>
    <name evidence="1" type="ORF">ACFPDQ_07115</name>
</gene>
<evidence type="ECO:0000313" key="2">
    <source>
        <dbReference type="Proteomes" id="UP001595926"/>
    </source>
</evidence>
<protein>
    <submittedName>
        <fullName evidence="1">Uncharacterized protein</fullName>
    </submittedName>
</protein>
<organism evidence="1 2">
    <name type="scientific">Pseudofrancisella aestuarii</name>
    <dbReference type="NCBI Taxonomy" id="2670347"/>
    <lineage>
        <taxon>Bacteria</taxon>
        <taxon>Pseudomonadati</taxon>
        <taxon>Pseudomonadota</taxon>
        <taxon>Gammaproteobacteria</taxon>
        <taxon>Thiotrichales</taxon>
        <taxon>Francisellaceae</taxon>
        <taxon>Pseudofrancisella</taxon>
    </lineage>
</organism>
<dbReference type="EMBL" id="JBHSJH010000003">
    <property type="protein sequence ID" value="MFC4892819.1"/>
    <property type="molecule type" value="Genomic_DNA"/>
</dbReference>